<dbReference type="AlphaFoldDB" id="A0A3S3V7F7"/>
<feature type="signal peptide" evidence="1">
    <location>
        <begin position="1"/>
        <end position="23"/>
    </location>
</feature>
<dbReference type="EMBL" id="SBIW01000001">
    <property type="protein sequence ID" value="RWY57489.1"/>
    <property type="molecule type" value="Genomic_DNA"/>
</dbReference>
<reference evidence="2 3" key="1">
    <citation type="submission" date="2019-01" db="EMBL/GenBank/DDBJ databases">
        <title>Mucilaginibacter antarcticum sp. nov., isolated from antarctic soil.</title>
        <authorList>
            <person name="Yan Y.-Q."/>
            <person name="Du Z.-J."/>
        </authorList>
    </citation>
    <scope>NUCLEOTIDE SEQUENCE [LARGE SCALE GENOMIC DNA]</scope>
    <source>
        <strain evidence="2 3">F01003</strain>
    </source>
</reference>
<proteinExistence type="predicted"/>
<keyword evidence="1" id="KW-0732">Signal</keyword>
<evidence type="ECO:0000313" key="2">
    <source>
        <dbReference type="EMBL" id="RWY57489.1"/>
    </source>
</evidence>
<evidence type="ECO:0000256" key="1">
    <source>
        <dbReference type="SAM" id="SignalP"/>
    </source>
</evidence>
<dbReference type="OrthoDB" id="9809937at2"/>
<accession>A0A3S3V7F7</accession>
<name>A0A3S3V7F7_9SPHI</name>
<dbReference type="Gene3D" id="3.20.20.80">
    <property type="entry name" value="Glycosidases"/>
    <property type="match status" value="1"/>
</dbReference>
<gene>
    <name evidence="2" type="ORF">EPL05_02885</name>
</gene>
<keyword evidence="3" id="KW-1185">Reference proteome</keyword>
<evidence type="ECO:0000313" key="3">
    <source>
        <dbReference type="Proteomes" id="UP000286701"/>
    </source>
</evidence>
<dbReference type="SUPFAM" id="SSF51445">
    <property type="entry name" value="(Trans)glycosidases"/>
    <property type="match status" value="1"/>
</dbReference>
<dbReference type="RefSeq" id="WP_128531995.1">
    <property type="nucleotide sequence ID" value="NZ_SBIW01000001.1"/>
</dbReference>
<organism evidence="2 3">
    <name type="scientific">Mucilaginibacter gilvus</name>
    <dbReference type="NCBI Taxonomy" id="2305909"/>
    <lineage>
        <taxon>Bacteria</taxon>
        <taxon>Pseudomonadati</taxon>
        <taxon>Bacteroidota</taxon>
        <taxon>Sphingobacteriia</taxon>
        <taxon>Sphingobacteriales</taxon>
        <taxon>Sphingobacteriaceae</taxon>
        <taxon>Mucilaginibacter</taxon>
    </lineage>
</organism>
<protein>
    <submittedName>
        <fullName evidence="2">Membrane or secreted protein</fullName>
    </submittedName>
</protein>
<comment type="caution">
    <text evidence="2">The sequence shown here is derived from an EMBL/GenBank/DDBJ whole genome shotgun (WGS) entry which is preliminary data.</text>
</comment>
<feature type="chain" id="PRO_5018626659" evidence="1">
    <location>
        <begin position="24"/>
        <end position="762"/>
    </location>
</feature>
<dbReference type="Proteomes" id="UP000286701">
    <property type="component" value="Unassembled WGS sequence"/>
</dbReference>
<dbReference type="InterPro" id="IPR017853">
    <property type="entry name" value="GH"/>
</dbReference>
<sequence>MRFKALIIVTCFYLLGAATVGRAQTGVPKNKANEIYIDAKGVIRLQTDDSEASFFGVNYTVPFAYGYRSHKTLGVDLEKAINADVYHLARLGVTAFRVHVWDTEISDSLGNLKNNEHLRLFDYLLAKLEERGIRTIITPIAFWGNGYPDKDEHTGSFSDVYGKDKALVNPKAFEAQERYLLQFFKHVNPYTHKTYGADRFVIATEINNEPHHSGPKTLATSYINRMMAAIKSTGWTKPVFYNISESPWYADAVAASTANGFSFQWYPTGLVSGHEQLGNLLPQVDHYHIPFDTIPAFKNKPRMVYEFESGDVLQPYMYPAMARSFKTAGFQWATQFAYDPMATAYANTEYQTHYLNLAYTPSKAISLLIAGKVFRQVPMYKSYGTYPADTVFAAFRVSYKQQLSEMNSPAEFYYSNSTSSVPVQAKALMHVAGVGSSPVVNYTGSGAYFIDRVSPGVWRLEIMPDAVRLRDPFERTSLDKKVTAIVYTQGQMEISLGDLGEEFSFVQVNVPGTSATANGRAITVKPGVYLLKKKGLASSAFAADIKVGNLRMNEFYAPAPQDNAVIAPAKMQNGFSALAPNSGLQLYEPTANRETATIYSPEWKSDTYDYITGQQGKKVLDLKHMFGAKAGGMEVFVKPALMAHKSDLQGYRSILITAGADTVMDLKVTLVDEDANAYSATVKIDKQLKEITVPLSSLKKDEMVLLPRPYPGFQAFSFRSPGDAGLQIHKIEKLQVTIPGLFQHKFSVQLGEVRLETTTKTN</sequence>